<accession>V8P8S0</accession>
<organism evidence="2 3">
    <name type="scientific">Ophiophagus hannah</name>
    <name type="common">King cobra</name>
    <name type="synonym">Naja hannah</name>
    <dbReference type="NCBI Taxonomy" id="8665"/>
    <lineage>
        <taxon>Eukaryota</taxon>
        <taxon>Metazoa</taxon>
        <taxon>Chordata</taxon>
        <taxon>Craniata</taxon>
        <taxon>Vertebrata</taxon>
        <taxon>Euteleostomi</taxon>
        <taxon>Lepidosauria</taxon>
        <taxon>Squamata</taxon>
        <taxon>Bifurcata</taxon>
        <taxon>Unidentata</taxon>
        <taxon>Episquamata</taxon>
        <taxon>Toxicofera</taxon>
        <taxon>Serpentes</taxon>
        <taxon>Colubroidea</taxon>
        <taxon>Elapidae</taxon>
        <taxon>Elapinae</taxon>
        <taxon>Ophiophagus</taxon>
    </lineage>
</organism>
<keyword evidence="3" id="KW-1185">Reference proteome</keyword>
<name>V8P8S0_OPHHA</name>
<protein>
    <submittedName>
        <fullName evidence="2">Uncharacterized protein</fullName>
    </submittedName>
</protein>
<gene>
    <name evidence="2" type="ORF">L345_03793</name>
</gene>
<evidence type="ECO:0000256" key="1">
    <source>
        <dbReference type="SAM" id="MobiDB-lite"/>
    </source>
</evidence>
<dbReference type="EMBL" id="AZIM01000557">
    <property type="protein sequence ID" value="ETE70408.1"/>
    <property type="molecule type" value="Genomic_DNA"/>
</dbReference>
<sequence>MLIVLIKLSYIRHIVCSPSTLEKALTEGKIEGNRRRGQPAAHNDVSICVKAELCREEELGVAIKEKHLIQQTVVKISRPSLTRSGSKSSAAFLNSCFIKRQGKRPRNSEKLTILLQAPKFKRGIRPQWKAFRGSLKFQNIPGTQESFQKDLKEKPVEEILRSSENQQIPPLTGDFTVCFPCHAHQATHPQNWQKEEGGREEEGEKEGRKEGERKN</sequence>
<dbReference type="AlphaFoldDB" id="V8P8S0"/>
<feature type="compositionally biased region" description="Basic and acidic residues" evidence="1">
    <location>
        <begin position="193"/>
        <end position="215"/>
    </location>
</feature>
<reference evidence="2 3" key="1">
    <citation type="journal article" date="2013" name="Proc. Natl. Acad. Sci. U.S.A.">
        <title>The king cobra genome reveals dynamic gene evolution and adaptation in the snake venom system.</title>
        <authorList>
            <person name="Vonk F.J."/>
            <person name="Casewell N.R."/>
            <person name="Henkel C.V."/>
            <person name="Heimberg A.M."/>
            <person name="Jansen H.J."/>
            <person name="McCleary R.J."/>
            <person name="Kerkkamp H.M."/>
            <person name="Vos R.A."/>
            <person name="Guerreiro I."/>
            <person name="Calvete J.J."/>
            <person name="Wuster W."/>
            <person name="Woods A.E."/>
            <person name="Logan J.M."/>
            <person name="Harrison R.A."/>
            <person name="Castoe T.A."/>
            <person name="de Koning A.P."/>
            <person name="Pollock D.D."/>
            <person name="Yandell M."/>
            <person name="Calderon D."/>
            <person name="Renjifo C."/>
            <person name="Currier R.B."/>
            <person name="Salgado D."/>
            <person name="Pla D."/>
            <person name="Sanz L."/>
            <person name="Hyder A.S."/>
            <person name="Ribeiro J.M."/>
            <person name="Arntzen J.W."/>
            <person name="van den Thillart G.E."/>
            <person name="Boetzer M."/>
            <person name="Pirovano W."/>
            <person name="Dirks R.P."/>
            <person name="Spaink H.P."/>
            <person name="Duboule D."/>
            <person name="McGlinn E."/>
            <person name="Kini R.M."/>
            <person name="Richardson M.K."/>
        </authorList>
    </citation>
    <scope>NUCLEOTIDE SEQUENCE</scope>
    <source>
        <tissue evidence="2">Blood</tissue>
    </source>
</reference>
<feature type="region of interest" description="Disordered" evidence="1">
    <location>
        <begin position="186"/>
        <end position="215"/>
    </location>
</feature>
<feature type="non-terminal residue" evidence="2">
    <location>
        <position position="1"/>
    </location>
</feature>
<comment type="caution">
    <text evidence="2">The sequence shown here is derived from an EMBL/GenBank/DDBJ whole genome shotgun (WGS) entry which is preliminary data.</text>
</comment>
<evidence type="ECO:0000313" key="3">
    <source>
        <dbReference type="Proteomes" id="UP000018936"/>
    </source>
</evidence>
<evidence type="ECO:0000313" key="2">
    <source>
        <dbReference type="EMBL" id="ETE70408.1"/>
    </source>
</evidence>
<proteinExistence type="predicted"/>
<dbReference type="Proteomes" id="UP000018936">
    <property type="component" value="Unassembled WGS sequence"/>
</dbReference>